<name>F2K3L0_MARM1</name>
<dbReference type="Proteomes" id="UP000001062">
    <property type="component" value="Chromosome"/>
</dbReference>
<gene>
    <name evidence="1" type="ordered locus">Marme_3233</name>
</gene>
<proteinExistence type="predicted"/>
<evidence type="ECO:0000313" key="1">
    <source>
        <dbReference type="EMBL" id="ADZ92449.1"/>
    </source>
</evidence>
<evidence type="ECO:0000313" key="2">
    <source>
        <dbReference type="Proteomes" id="UP000001062"/>
    </source>
</evidence>
<dbReference type="AlphaFoldDB" id="F2K3L0"/>
<dbReference type="OrthoDB" id="9818085at2"/>
<sequence length="597" mass="67331">MTFSSDSSIAATLQRIQDVEYALMNYSMNPVYCLREVQTILASLMELESISGTPVSVLCRFVHRYVQGEISKGSRYGANVVGNLFGQMDGIRSIIAANSFEQSKSTLQRLTGLPVWSDNLLTANDVSSRLYYATPKVNFDEIVDFLPALESLGSLILDAGDDVHISLETKQPINWLLSRFPAFDWSVAQNTSLTYPEQEYRKEGLNAFLNASPNITLARQGRLSHHEIKSMESLLQSSVRKHYTKAADCVGLETCLSPNYFVPRVLMDKRNLVSQEICDFMTVAGHACMFTSSGGNWLPRLLGRQSCVVEVVVVDIAGRQFCFPSTSLLIGFDRDRFEAEEACVIDYSINEGWGVTEWDGVQFKNNGQRLLKLKLFDKEAWLACDHFQIDFALSYNSQISTNDRLNVWSTDHHGVLIEPNLVSLLFEYDEMVLSKCLLLQRNVKSEHQNKVLLGGDERLVPRTFEMVKGQYIVSPSDAVVEVISAHDLLFLEDEVRYFDQLIPLVSAEGAIYNQRDLVVVFQALDGFVFGVRVLSEVHTKEENHVATFTGELLYDNGYRMKFCTLNDFAARFDWEAISNMAQRLTHMLSEGCVKNGD</sequence>
<dbReference type="RefSeq" id="WP_013662351.1">
    <property type="nucleotide sequence ID" value="NC_015276.1"/>
</dbReference>
<reference evidence="1 2" key="1">
    <citation type="journal article" date="2012" name="Stand. Genomic Sci.">
        <title>Complete genome sequence of the melanogenic marine bacterium Marinomonas mediterranea type strain (MMB-1(T)).</title>
        <authorList>
            <person name="Lucas-Elio P."/>
            <person name="Goodwin L."/>
            <person name="Woyke T."/>
            <person name="Pitluck S."/>
            <person name="Nolan M."/>
            <person name="Kyrpides N.C."/>
            <person name="Detter J.C."/>
            <person name="Copeland A."/>
            <person name="Teshima H."/>
            <person name="Bruce D."/>
            <person name="Detter C."/>
            <person name="Tapia R."/>
            <person name="Han S."/>
            <person name="Land M.L."/>
            <person name="Ivanova N."/>
            <person name="Mikhailova N."/>
            <person name="Johnston A.W."/>
            <person name="Sanchez-Amat A."/>
        </authorList>
    </citation>
    <scope>NUCLEOTIDE SEQUENCE [LARGE SCALE GENOMIC DNA]</scope>
    <source>
        <strain evidence="2">ATCC 700492 / JCM 21426 / NBRC 103028 / MMB-1</strain>
    </source>
</reference>
<dbReference type="STRING" id="717774.Marme_3233"/>
<accession>F2K3L0</accession>
<dbReference type="KEGG" id="mme:Marme_3233"/>
<dbReference type="PATRIC" id="fig|717774.3.peg.3326"/>
<organism evidence="1 2">
    <name type="scientific">Marinomonas mediterranea (strain ATCC 700492 / JCM 21426 / NBRC 103028 / MMB-1)</name>
    <dbReference type="NCBI Taxonomy" id="717774"/>
    <lineage>
        <taxon>Bacteria</taxon>
        <taxon>Pseudomonadati</taxon>
        <taxon>Pseudomonadota</taxon>
        <taxon>Gammaproteobacteria</taxon>
        <taxon>Oceanospirillales</taxon>
        <taxon>Oceanospirillaceae</taxon>
        <taxon>Marinomonas</taxon>
    </lineage>
</organism>
<dbReference type="HOGENOM" id="CLU_456950_0_0_6"/>
<dbReference type="EMBL" id="CP002583">
    <property type="protein sequence ID" value="ADZ92449.1"/>
    <property type="molecule type" value="Genomic_DNA"/>
</dbReference>
<keyword evidence="2" id="KW-1185">Reference proteome</keyword>
<protein>
    <submittedName>
        <fullName evidence="1">Uncharacterized protein</fullName>
    </submittedName>
</protein>